<sequence>MDTIAIPSRANSLADNLDIPSLASLVLTIQEIAMHLYGSLLPLAATLIFSNTTAAASVLRRDPSTLINLRHPEPQPASNQFPASLGTLTAVSPPLNDTTKHKLLNTRDQSSPPSPDQFNQKQPPKGNKLTISGHGVVAVPITPEGDHIHVEIESGSQIIDNNNADSTNSEYIHPVKVGPTSFQVLGPDLTITDNRDDDSSSSGGPGAIPDDEMDNHGQMAAMAFAQAAEEIMAKNKMDQVSGPRGTRRYDVSSAEIMIPVVRVSTQTGQGGHVKEQEHEQIQRASRRRRRSLSS</sequence>
<gene>
    <name evidence="2" type="ORF">QBC37DRAFT_396681</name>
</gene>
<reference evidence="2" key="2">
    <citation type="submission" date="2023-05" db="EMBL/GenBank/DDBJ databases">
        <authorList>
            <consortium name="Lawrence Berkeley National Laboratory"/>
            <person name="Steindorff A."/>
            <person name="Hensen N."/>
            <person name="Bonometti L."/>
            <person name="Westerberg I."/>
            <person name="Brannstrom I.O."/>
            <person name="Guillou S."/>
            <person name="Cros-Aarteil S."/>
            <person name="Calhoun S."/>
            <person name="Haridas S."/>
            <person name="Kuo A."/>
            <person name="Mondo S."/>
            <person name="Pangilinan J."/>
            <person name="Riley R."/>
            <person name="Labutti K."/>
            <person name="Andreopoulos B."/>
            <person name="Lipzen A."/>
            <person name="Chen C."/>
            <person name="Yanf M."/>
            <person name="Daum C."/>
            <person name="Ng V."/>
            <person name="Clum A."/>
            <person name="Ohm R."/>
            <person name="Martin F."/>
            <person name="Silar P."/>
            <person name="Natvig D."/>
            <person name="Lalanne C."/>
            <person name="Gautier V."/>
            <person name="Ament-Velasquez S.L."/>
            <person name="Kruys A."/>
            <person name="Hutchinson M.I."/>
            <person name="Powell A.J."/>
            <person name="Barry K."/>
            <person name="Miller A.N."/>
            <person name="Grigoriev I.V."/>
            <person name="Debuchy R."/>
            <person name="Gladieux P."/>
            <person name="Thoren M.H."/>
            <person name="Johannesson H."/>
        </authorList>
    </citation>
    <scope>NUCLEOTIDE SEQUENCE</scope>
    <source>
        <strain evidence="2">PSN293</strain>
    </source>
</reference>
<dbReference type="EMBL" id="MU858059">
    <property type="protein sequence ID" value="KAK4217525.1"/>
    <property type="molecule type" value="Genomic_DNA"/>
</dbReference>
<dbReference type="AlphaFoldDB" id="A0AAN7BDZ6"/>
<feature type="region of interest" description="Disordered" evidence="1">
    <location>
        <begin position="262"/>
        <end position="294"/>
    </location>
</feature>
<feature type="region of interest" description="Disordered" evidence="1">
    <location>
        <begin position="188"/>
        <end position="214"/>
    </location>
</feature>
<organism evidence="2 3">
    <name type="scientific">Rhypophila decipiens</name>
    <dbReference type="NCBI Taxonomy" id="261697"/>
    <lineage>
        <taxon>Eukaryota</taxon>
        <taxon>Fungi</taxon>
        <taxon>Dikarya</taxon>
        <taxon>Ascomycota</taxon>
        <taxon>Pezizomycotina</taxon>
        <taxon>Sordariomycetes</taxon>
        <taxon>Sordariomycetidae</taxon>
        <taxon>Sordariales</taxon>
        <taxon>Naviculisporaceae</taxon>
        <taxon>Rhypophila</taxon>
    </lineage>
</organism>
<reference evidence="2" key="1">
    <citation type="journal article" date="2023" name="Mol. Phylogenet. Evol.">
        <title>Genome-scale phylogeny and comparative genomics of the fungal order Sordariales.</title>
        <authorList>
            <person name="Hensen N."/>
            <person name="Bonometti L."/>
            <person name="Westerberg I."/>
            <person name="Brannstrom I.O."/>
            <person name="Guillou S."/>
            <person name="Cros-Aarteil S."/>
            <person name="Calhoun S."/>
            <person name="Haridas S."/>
            <person name="Kuo A."/>
            <person name="Mondo S."/>
            <person name="Pangilinan J."/>
            <person name="Riley R."/>
            <person name="LaButti K."/>
            <person name="Andreopoulos B."/>
            <person name="Lipzen A."/>
            <person name="Chen C."/>
            <person name="Yan M."/>
            <person name="Daum C."/>
            <person name="Ng V."/>
            <person name="Clum A."/>
            <person name="Steindorff A."/>
            <person name="Ohm R.A."/>
            <person name="Martin F."/>
            <person name="Silar P."/>
            <person name="Natvig D.O."/>
            <person name="Lalanne C."/>
            <person name="Gautier V."/>
            <person name="Ament-Velasquez S.L."/>
            <person name="Kruys A."/>
            <person name="Hutchinson M.I."/>
            <person name="Powell A.J."/>
            <person name="Barry K."/>
            <person name="Miller A.N."/>
            <person name="Grigoriev I.V."/>
            <person name="Debuchy R."/>
            <person name="Gladieux P."/>
            <person name="Hiltunen Thoren M."/>
            <person name="Johannesson H."/>
        </authorList>
    </citation>
    <scope>NUCLEOTIDE SEQUENCE</scope>
    <source>
        <strain evidence="2">PSN293</strain>
    </source>
</reference>
<feature type="compositionally biased region" description="Polar residues" evidence="1">
    <location>
        <begin position="106"/>
        <end position="122"/>
    </location>
</feature>
<comment type="caution">
    <text evidence="2">The sequence shown here is derived from an EMBL/GenBank/DDBJ whole genome shotgun (WGS) entry which is preliminary data.</text>
</comment>
<accession>A0AAN7BDZ6</accession>
<dbReference type="Proteomes" id="UP001301769">
    <property type="component" value="Unassembled WGS sequence"/>
</dbReference>
<proteinExistence type="predicted"/>
<feature type="region of interest" description="Disordered" evidence="1">
    <location>
        <begin position="69"/>
        <end position="131"/>
    </location>
</feature>
<feature type="compositionally biased region" description="Basic residues" evidence="1">
    <location>
        <begin position="284"/>
        <end position="294"/>
    </location>
</feature>
<feature type="compositionally biased region" description="Basic and acidic residues" evidence="1">
    <location>
        <begin position="272"/>
        <end position="281"/>
    </location>
</feature>
<feature type="compositionally biased region" description="Polar residues" evidence="1">
    <location>
        <begin position="76"/>
        <end position="90"/>
    </location>
</feature>
<name>A0AAN7BDZ6_9PEZI</name>
<evidence type="ECO:0000256" key="1">
    <source>
        <dbReference type="SAM" id="MobiDB-lite"/>
    </source>
</evidence>
<protein>
    <submittedName>
        <fullName evidence="2">Uncharacterized protein</fullName>
    </submittedName>
</protein>
<evidence type="ECO:0000313" key="3">
    <source>
        <dbReference type="Proteomes" id="UP001301769"/>
    </source>
</evidence>
<keyword evidence="3" id="KW-1185">Reference proteome</keyword>
<evidence type="ECO:0000313" key="2">
    <source>
        <dbReference type="EMBL" id="KAK4217525.1"/>
    </source>
</evidence>